<name>A0A2S7X8Y9_9GAMM</name>
<dbReference type="Proteomes" id="UP000239273">
    <property type="component" value="Unassembled WGS sequence"/>
</dbReference>
<keyword evidence="5" id="KW-1185">Reference proteome</keyword>
<accession>A0A2S7X8Y9</accession>
<reference evidence="2" key="4">
    <citation type="submission" date="2023-01" db="EMBL/GenBank/DDBJ databases">
        <title>Draft genome sequence of Aliivibrio sifiae strain NBRC 105001.</title>
        <authorList>
            <person name="Sun Q."/>
            <person name="Mori K."/>
        </authorList>
    </citation>
    <scope>NUCLEOTIDE SEQUENCE</scope>
    <source>
        <strain evidence="2">NBRC 105001</strain>
    </source>
</reference>
<evidence type="ECO:0000313" key="4">
    <source>
        <dbReference type="Proteomes" id="UP000239273"/>
    </source>
</evidence>
<dbReference type="RefSeq" id="WP_061012585.1">
    <property type="nucleotide sequence ID" value="NZ_BSOU01000001.1"/>
</dbReference>
<reference evidence="5" key="3">
    <citation type="journal article" date="2019" name="Int. J. Syst. Evol. Microbiol.">
        <title>The Global Catalogue of Microorganisms (GCM) 10K type strain sequencing project: providing services to taxonomists for standard genome sequencing and annotation.</title>
        <authorList>
            <consortium name="The Broad Institute Genomics Platform"/>
            <consortium name="The Broad Institute Genome Sequencing Center for Infectious Disease"/>
            <person name="Wu L."/>
            <person name="Ma J."/>
        </authorList>
    </citation>
    <scope>NUCLEOTIDE SEQUENCE [LARGE SCALE GENOMIC DNA]</scope>
    <source>
        <strain evidence="5">NBRC 105001</strain>
    </source>
</reference>
<dbReference type="EMBL" id="MSCP01000002">
    <property type="protein sequence ID" value="PQJ87737.1"/>
    <property type="molecule type" value="Genomic_DNA"/>
</dbReference>
<proteinExistence type="predicted"/>
<protein>
    <submittedName>
        <fullName evidence="3">Uncharacterized protein</fullName>
    </submittedName>
</protein>
<reference evidence="2" key="1">
    <citation type="journal article" date="2014" name="Int. J. Syst. Evol. Microbiol.">
        <title>Complete genome of a new Firmicutes species belonging to the dominant human colonic microbiota ('Ruminococcus bicirculans') reveals two chromosomes and a selective capacity to utilize plant glucans.</title>
        <authorList>
            <consortium name="NISC Comparative Sequencing Program"/>
            <person name="Wegmann U."/>
            <person name="Louis P."/>
            <person name="Goesmann A."/>
            <person name="Henrissat B."/>
            <person name="Duncan S.H."/>
            <person name="Flint H.J."/>
        </authorList>
    </citation>
    <scope>NUCLEOTIDE SEQUENCE</scope>
    <source>
        <strain evidence="2">NBRC 105001</strain>
    </source>
</reference>
<dbReference type="Proteomes" id="UP001156660">
    <property type="component" value="Unassembled WGS sequence"/>
</dbReference>
<reference evidence="3 4" key="2">
    <citation type="submission" date="2016-12" db="EMBL/GenBank/DDBJ databases">
        <title>Diversity of luminous bacteria.</title>
        <authorList>
            <person name="Yoshizawa S."/>
            <person name="Kogure K."/>
        </authorList>
    </citation>
    <scope>NUCLEOTIDE SEQUENCE [LARGE SCALE GENOMIC DNA]</scope>
    <source>
        <strain evidence="3 4">NBRC 105001</strain>
    </source>
</reference>
<gene>
    <name evidence="3" type="ORF">BTO23_16740</name>
    <name evidence="2" type="ORF">GCM10007855_02380</name>
</gene>
<organism evidence="3 4">
    <name type="scientific">Aliivibrio sifiae</name>
    <dbReference type="NCBI Taxonomy" id="566293"/>
    <lineage>
        <taxon>Bacteria</taxon>
        <taxon>Pseudomonadati</taxon>
        <taxon>Pseudomonadota</taxon>
        <taxon>Gammaproteobacteria</taxon>
        <taxon>Vibrionales</taxon>
        <taxon>Vibrionaceae</taxon>
        <taxon>Aliivibrio</taxon>
    </lineage>
</organism>
<evidence type="ECO:0000313" key="2">
    <source>
        <dbReference type="EMBL" id="GLR73365.1"/>
    </source>
</evidence>
<keyword evidence="1" id="KW-0732">Signal</keyword>
<evidence type="ECO:0000313" key="5">
    <source>
        <dbReference type="Proteomes" id="UP001156660"/>
    </source>
</evidence>
<dbReference type="AlphaFoldDB" id="A0A2S7X8Y9"/>
<evidence type="ECO:0000313" key="3">
    <source>
        <dbReference type="EMBL" id="PQJ87737.1"/>
    </source>
</evidence>
<dbReference type="EMBL" id="BSOU01000001">
    <property type="protein sequence ID" value="GLR73365.1"/>
    <property type="molecule type" value="Genomic_DNA"/>
</dbReference>
<feature type="chain" id="PRO_5015647027" evidence="1">
    <location>
        <begin position="24"/>
        <end position="451"/>
    </location>
</feature>
<sequence>MTRINRFILISMLFIYPFNFVQASSINEKKCEVQGIVFGFFNGVLTTEIQAKDALNKLKKIHGNKNEDGEPIKYELVYNYSNGFEDFVETFEQRLREQEGLLSERYELFFESIHGGGDWWGIIIETVPSAIELRDELTDFAQAAAVEILTKFIENPPTLENYSEQQTRIDTWIAEGKKLLFVAHSQGNLFVNVAYDYALTQNTREEAVKVVHIGPASPTLRGEYVLADQDLVINGLRLVGSVPNITDFIPPYLFRPAGLNGETDFLGHGLLEIYLNPQIHISTSVKSYIDDALNSLAPPSVEASTGLFTATLTWSGLGDVDLSIQEPLPLSPWDLVNFEYPIGESGYLDINNTTGYGPERYLVSCDPNIIQTGLYVVYFSNYKYTEGETATVQISSWDEGVLGSKDFILEDNRWIPGDSGLIRTFFVYVTKNEDKDEYKIRLVSDPSSLDK</sequence>
<comment type="caution">
    <text evidence="3">The sequence shown here is derived from an EMBL/GenBank/DDBJ whole genome shotgun (WGS) entry which is preliminary data.</text>
</comment>
<evidence type="ECO:0000256" key="1">
    <source>
        <dbReference type="SAM" id="SignalP"/>
    </source>
</evidence>
<feature type="signal peptide" evidence="1">
    <location>
        <begin position="1"/>
        <end position="23"/>
    </location>
</feature>
<dbReference type="OrthoDB" id="5624957at2"/>